<dbReference type="GO" id="GO:0019867">
    <property type="term" value="C:outer membrane"/>
    <property type="evidence" value="ECO:0007669"/>
    <property type="project" value="InterPro"/>
</dbReference>
<accession>A0A645H7L5</accession>
<comment type="caution">
    <text evidence="1">The sequence shown here is derived from an EMBL/GenBank/DDBJ whole genome shotgun (WGS) entry which is preliminary data.</text>
</comment>
<dbReference type="GO" id="GO:2001070">
    <property type="term" value="F:starch binding"/>
    <property type="evidence" value="ECO:0007669"/>
    <property type="project" value="InterPro"/>
</dbReference>
<reference evidence="1" key="1">
    <citation type="submission" date="2019-08" db="EMBL/GenBank/DDBJ databases">
        <authorList>
            <person name="Kucharzyk K."/>
            <person name="Murdoch R.W."/>
            <person name="Higgins S."/>
            <person name="Loffler F."/>
        </authorList>
    </citation>
    <scope>NUCLEOTIDE SEQUENCE</scope>
</reference>
<name>A0A645H7L5_9ZZZZ</name>
<gene>
    <name evidence="1" type="ORF">SDC9_182164</name>
</gene>
<evidence type="ECO:0008006" key="2">
    <source>
        <dbReference type="Google" id="ProtNLM"/>
    </source>
</evidence>
<dbReference type="EMBL" id="VSSQ01087827">
    <property type="protein sequence ID" value="MPN34670.1"/>
    <property type="molecule type" value="Genomic_DNA"/>
</dbReference>
<dbReference type="Gene3D" id="2.60.40.3620">
    <property type="match status" value="1"/>
</dbReference>
<dbReference type="AlphaFoldDB" id="A0A645H7L5"/>
<proteinExistence type="predicted"/>
<protein>
    <recommendedName>
        <fullName evidence="2">SusF/SusE family outer membrane protein</fullName>
    </recommendedName>
</protein>
<sequence length="173" mass="19228">MYHPTISKAPYTHTSVTLNGSGDNKWVMKESECGIAYKMSLDITPDEEKFVMSKFTPYTGIWMIGDATDASWSLDNAVAMNPGGDVYTFTWTGNLKTGALKFTCDKKSDWNGAWFMASESDKEFLPVTDDVITFVDKSIAGNGGIDRKWSVKTSGNYTITINQLTERMTVVKN</sequence>
<evidence type="ECO:0000313" key="1">
    <source>
        <dbReference type="EMBL" id="MPN34670.1"/>
    </source>
</evidence>
<organism evidence="1">
    <name type="scientific">bioreactor metagenome</name>
    <dbReference type="NCBI Taxonomy" id="1076179"/>
    <lineage>
        <taxon>unclassified sequences</taxon>
        <taxon>metagenomes</taxon>
        <taxon>ecological metagenomes</taxon>
    </lineage>
</organism>